<sequence length="168" mass="18657">MASESNQGAQPTSTTTPPKENQQLRHPLPIRPFVPSQALPQTQPLPSQQQLLYQQPRQQLQSHRSQPQPPPQLLSDDSKDLACRQLIHDAELKLRQSLPSATTEMDPHGNQYGGGSSSNSTHDSSYYTKGSKGNDQIVLDGLLPRIETRGQSRGGRHKYDDKSKGSRR</sequence>
<feature type="region of interest" description="Disordered" evidence="1">
    <location>
        <begin position="1"/>
        <end position="81"/>
    </location>
</feature>
<evidence type="ECO:0000256" key="1">
    <source>
        <dbReference type="SAM" id="MobiDB-lite"/>
    </source>
</evidence>
<comment type="caution">
    <text evidence="2">The sequence shown here is derived from an EMBL/GenBank/DDBJ whole genome shotgun (WGS) entry which is preliminary data.</text>
</comment>
<feature type="compositionally biased region" description="Polar residues" evidence="1">
    <location>
        <begin position="1"/>
        <end position="21"/>
    </location>
</feature>
<dbReference type="EMBL" id="JAGPNK010000013">
    <property type="protein sequence ID" value="KAH7309502.1"/>
    <property type="molecule type" value="Genomic_DNA"/>
</dbReference>
<organism evidence="2 3">
    <name type="scientific">Stachybotrys elegans</name>
    <dbReference type="NCBI Taxonomy" id="80388"/>
    <lineage>
        <taxon>Eukaryota</taxon>
        <taxon>Fungi</taxon>
        <taxon>Dikarya</taxon>
        <taxon>Ascomycota</taxon>
        <taxon>Pezizomycotina</taxon>
        <taxon>Sordariomycetes</taxon>
        <taxon>Hypocreomycetidae</taxon>
        <taxon>Hypocreales</taxon>
        <taxon>Stachybotryaceae</taxon>
        <taxon>Stachybotrys</taxon>
    </lineage>
</organism>
<evidence type="ECO:0000313" key="2">
    <source>
        <dbReference type="EMBL" id="KAH7309502.1"/>
    </source>
</evidence>
<name>A0A8K0SJ20_9HYPO</name>
<dbReference type="Proteomes" id="UP000813444">
    <property type="component" value="Unassembled WGS sequence"/>
</dbReference>
<feature type="compositionally biased region" description="Basic and acidic residues" evidence="1">
    <location>
        <begin position="157"/>
        <end position="168"/>
    </location>
</feature>
<protein>
    <submittedName>
        <fullName evidence="2">Uncharacterized protein</fullName>
    </submittedName>
</protein>
<dbReference type="OrthoDB" id="10629643at2759"/>
<reference evidence="2" key="1">
    <citation type="journal article" date="2021" name="Nat. Commun.">
        <title>Genetic determinants of endophytism in the Arabidopsis root mycobiome.</title>
        <authorList>
            <person name="Mesny F."/>
            <person name="Miyauchi S."/>
            <person name="Thiergart T."/>
            <person name="Pickel B."/>
            <person name="Atanasova L."/>
            <person name="Karlsson M."/>
            <person name="Huettel B."/>
            <person name="Barry K.W."/>
            <person name="Haridas S."/>
            <person name="Chen C."/>
            <person name="Bauer D."/>
            <person name="Andreopoulos W."/>
            <person name="Pangilinan J."/>
            <person name="LaButti K."/>
            <person name="Riley R."/>
            <person name="Lipzen A."/>
            <person name="Clum A."/>
            <person name="Drula E."/>
            <person name="Henrissat B."/>
            <person name="Kohler A."/>
            <person name="Grigoriev I.V."/>
            <person name="Martin F.M."/>
            <person name="Hacquard S."/>
        </authorList>
    </citation>
    <scope>NUCLEOTIDE SEQUENCE</scope>
    <source>
        <strain evidence="2">MPI-CAGE-CH-0235</strain>
    </source>
</reference>
<dbReference type="AlphaFoldDB" id="A0A8K0SJ20"/>
<keyword evidence="3" id="KW-1185">Reference proteome</keyword>
<evidence type="ECO:0000313" key="3">
    <source>
        <dbReference type="Proteomes" id="UP000813444"/>
    </source>
</evidence>
<proteinExistence type="predicted"/>
<accession>A0A8K0SJ20</accession>
<feature type="region of interest" description="Disordered" evidence="1">
    <location>
        <begin position="94"/>
        <end position="168"/>
    </location>
</feature>
<feature type="compositionally biased region" description="Low complexity" evidence="1">
    <location>
        <begin position="35"/>
        <end position="66"/>
    </location>
</feature>
<gene>
    <name evidence="2" type="ORF">B0I35DRAFT_463500</name>
</gene>